<sequence>MFCLGSKWHPVSVDCLELERSKQLTVSAFEVITPSSIPTFDASSPTTVIAKIARFKWEVPRTEQETIAYQLLDGSGLVPRFLAHIHENGRIMGFLLQKLEGRHASIHDLMQEDGIKLLDFENFQENASPGLMQKELENLSDQLVEESGRRGGFIPWKGSD</sequence>
<dbReference type="InterPro" id="IPR011009">
    <property type="entry name" value="Kinase-like_dom_sf"/>
</dbReference>
<organism evidence="2">
    <name type="scientific">Verticillium alfalfae (strain VaMs.102 / ATCC MYA-4576 / FGSC 10136)</name>
    <name type="common">Verticillium wilt of alfalfa</name>
    <name type="synonym">Verticillium albo-atrum</name>
    <dbReference type="NCBI Taxonomy" id="526221"/>
    <lineage>
        <taxon>Eukaryota</taxon>
        <taxon>Fungi</taxon>
        <taxon>Dikarya</taxon>
        <taxon>Ascomycota</taxon>
        <taxon>Pezizomycotina</taxon>
        <taxon>Sordariomycetes</taxon>
        <taxon>Hypocreomycetidae</taxon>
        <taxon>Glomerellales</taxon>
        <taxon>Plectosphaerellaceae</taxon>
        <taxon>Verticillium</taxon>
    </lineage>
</organism>
<evidence type="ECO:0000313" key="1">
    <source>
        <dbReference type="EMBL" id="EEY18551.1"/>
    </source>
</evidence>
<dbReference type="HOGENOM" id="CLU_1653486_0_0_1"/>
<reference evidence="2" key="1">
    <citation type="journal article" date="2011" name="PLoS Pathog.">
        <title>Comparative genomics yields insights into niche adaptation of plant vascular wilt pathogens.</title>
        <authorList>
            <person name="Klosterman S.J."/>
            <person name="Subbarao K.V."/>
            <person name="Kang S."/>
            <person name="Veronese P."/>
            <person name="Gold S.E."/>
            <person name="Thomma B.P.H.J."/>
            <person name="Chen Z."/>
            <person name="Henrissat B."/>
            <person name="Lee Y.-H."/>
            <person name="Park J."/>
            <person name="Garcia-Pedrajas M.D."/>
            <person name="Barbara D.J."/>
            <person name="Anchieta A."/>
            <person name="de Jonge R."/>
            <person name="Santhanam P."/>
            <person name="Maruthachalam K."/>
            <person name="Atallah Z."/>
            <person name="Amyotte S.G."/>
            <person name="Paz Z."/>
            <person name="Inderbitzin P."/>
            <person name="Hayes R.J."/>
            <person name="Heiman D.I."/>
            <person name="Young S."/>
            <person name="Zeng Q."/>
            <person name="Engels R."/>
            <person name="Galagan J."/>
            <person name="Cuomo C.A."/>
            <person name="Dobinson K.F."/>
            <person name="Ma L.-J."/>
        </authorList>
    </citation>
    <scope>NUCLEOTIDE SEQUENCE [LARGE SCALE GENOMIC DNA]</scope>
    <source>
        <strain evidence="2">VaMs.102 / ATCC MYA-4576 / FGSC 10136</strain>
    </source>
</reference>
<name>C9SHX8_VERA1</name>
<keyword evidence="2" id="KW-1185">Reference proteome</keyword>
<dbReference type="GeneID" id="9530271"/>
<dbReference type="EMBL" id="DS985218">
    <property type="protein sequence ID" value="EEY18551.1"/>
    <property type="molecule type" value="Genomic_DNA"/>
</dbReference>
<dbReference type="eggNOG" id="ENOG502S5YZ">
    <property type="taxonomic scope" value="Eukaryota"/>
</dbReference>
<dbReference type="SUPFAM" id="SSF56112">
    <property type="entry name" value="Protein kinase-like (PK-like)"/>
    <property type="match status" value="1"/>
</dbReference>
<protein>
    <submittedName>
        <fullName evidence="1">Uncharacterized protein</fullName>
    </submittedName>
</protein>
<dbReference type="OrthoDB" id="2687876at2759"/>
<dbReference type="AlphaFoldDB" id="C9SHX8"/>
<dbReference type="KEGG" id="val:VDBG_04660"/>
<evidence type="ECO:0000313" key="2">
    <source>
        <dbReference type="Proteomes" id="UP000008698"/>
    </source>
</evidence>
<dbReference type="Proteomes" id="UP000008698">
    <property type="component" value="Unassembled WGS sequence"/>
</dbReference>
<dbReference type="STRING" id="526221.C9SHX8"/>
<proteinExistence type="predicted"/>
<dbReference type="RefSeq" id="XP_003005054.1">
    <property type="nucleotide sequence ID" value="XM_003005008.1"/>
</dbReference>
<gene>
    <name evidence="1" type="ORF">VDBG_04660</name>
</gene>
<accession>C9SHX8</accession>